<feature type="repeat" description="WD" evidence="5">
    <location>
        <begin position="142"/>
        <end position="173"/>
    </location>
</feature>
<dbReference type="OrthoDB" id="6262491at2759"/>
<keyword evidence="4" id="KW-0539">Nucleus</keyword>
<evidence type="ECO:0000256" key="3">
    <source>
        <dbReference type="ARBA" id="ARBA00022737"/>
    </source>
</evidence>
<accession>A0A8S9YKB3</accession>
<dbReference type="InterPro" id="IPR036322">
    <property type="entry name" value="WD40_repeat_dom_sf"/>
</dbReference>
<dbReference type="SUPFAM" id="SSF50978">
    <property type="entry name" value="WD40 repeat-like"/>
    <property type="match status" value="1"/>
</dbReference>
<proteinExistence type="predicted"/>
<evidence type="ECO:0000256" key="5">
    <source>
        <dbReference type="PROSITE-ProRule" id="PRU00221"/>
    </source>
</evidence>
<dbReference type="EMBL" id="JTDE01021379">
    <property type="protein sequence ID" value="KAF7233014.1"/>
    <property type="molecule type" value="Genomic_DNA"/>
</dbReference>
<dbReference type="Pfam" id="PF00400">
    <property type="entry name" value="WD40"/>
    <property type="match status" value="2"/>
</dbReference>
<dbReference type="PANTHER" id="PTHR19848">
    <property type="entry name" value="WD40 REPEAT PROTEIN"/>
    <property type="match status" value="1"/>
</dbReference>
<evidence type="ECO:0000256" key="4">
    <source>
        <dbReference type="ARBA" id="ARBA00023242"/>
    </source>
</evidence>
<dbReference type="GO" id="GO:0000027">
    <property type="term" value="P:ribosomal large subunit assembly"/>
    <property type="evidence" value="ECO:0007669"/>
    <property type="project" value="TreeGrafter"/>
</dbReference>
<evidence type="ECO:0000256" key="1">
    <source>
        <dbReference type="ARBA" id="ARBA00004123"/>
    </source>
</evidence>
<evidence type="ECO:0000313" key="7">
    <source>
        <dbReference type="Proteomes" id="UP000822476"/>
    </source>
</evidence>
<dbReference type="PROSITE" id="PS50082">
    <property type="entry name" value="WD_REPEATS_2"/>
    <property type="match status" value="1"/>
</dbReference>
<dbReference type="PANTHER" id="PTHR19848:SF0">
    <property type="entry name" value="NOTCHLESS PROTEIN HOMOLOG 1"/>
    <property type="match status" value="1"/>
</dbReference>
<dbReference type="AlphaFoldDB" id="A0A8S9YKB3"/>
<sequence length="242" mass="26588">MDPSVVRLGSKNMYLGSRNRQEFACASADWSIYVRRASVKGSQMDLLEKYVGHRGEVVCITFRPNPITQPQLGQTGEWISGSDDCTIRVWCAHCDGLCRLTLHTGGPVTCFVWEAARGVLIAGVDKDIKTYDLDSGNIYQHYTGHLDVIRSLIVLPEREEYISASADGQLRIWRAWTGNTDAVTSKQQANKSDENLPESMDSMNEALHRAELAASKLSSNPAAAIGAAARAYSAVNRIHSTV</sequence>
<reference evidence="6" key="1">
    <citation type="submission" date="2019-07" db="EMBL/GenBank/DDBJ databases">
        <title>Annotation for the trematode Paragonimus miyazaki's.</title>
        <authorList>
            <person name="Choi Y.-J."/>
        </authorList>
    </citation>
    <scope>NUCLEOTIDE SEQUENCE</scope>
    <source>
        <strain evidence="6">Japan</strain>
    </source>
</reference>
<keyword evidence="2 5" id="KW-0853">WD repeat</keyword>
<dbReference type="InterPro" id="IPR015943">
    <property type="entry name" value="WD40/YVTN_repeat-like_dom_sf"/>
</dbReference>
<dbReference type="SMART" id="SM00320">
    <property type="entry name" value="WD40"/>
    <property type="match status" value="3"/>
</dbReference>
<keyword evidence="7" id="KW-1185">Reference proteome</keyword>
<gene>
    <name evidence="6" type="ORF">EG68_06456</name>
</gene>
<dbReference type="PROSITE" id="PS50294">
    <property type="entry name" value="WD_REPEATS_REGION"/>
    <property type="match status" value="1"/>
</dbReference>
<evidence type="ECO:0000313" key="6">
    <source>
        <dbReference type="EMBL" id="KAF7233014.1"/>
    </source>
</evidence>
<keyword evidence="3" id="KW-0677">Repeat</keyword>
<organism evidence="6 7">
    <name type="scientific">Paragonimus skrjabini miyazakii</name>
    <dbReference type="NCBI Taxonomy" id="59628"/>
    <lineage>
        <taxon>Eukaryota</taxon>
        <taxon>Metazoa</taxon>
        <taxon>Spiralia</taxon>
        <taxon>Lophotrochozoa</taxon>
        <taxon>Platyhelminthes</taxon>
        <taxon>Trematoda</taxon>
        <taxon>Digenea</taxon>
        <taxon>Plagiorchiida</taxon>
        <taxon>Troglotremata</taxon>
        <taxon>Troglotrematidae</taxon>
        <taxon>Paragonimus</taxon>
    </lineage>
</organism>
<protein>
    <submittedName>
        <fullName evidence="6">Uncharacterized protein</fullName>
    </submittedName>
</protein>
<comment type="caution">
    <text evidence="6">The sequence shown here is derived from an EMBL/GenBank/DDBJ whole genome shotgun (WGS) entry which is preliminary data.</text>
</comment>
<dbReference type="GO" id="GO:0005730">
    <property type="term" value="C:nucleolus"/>
    <property type="evidence" value="ECO:0007669"/>
    <property type="project" value="TreeGrafter"/>
</dbReference>
<dbReference type="Proteomes" id="UP000822476">
    <property type="component" value="Unassembled WGS sequence"/>
</dbReference>
<name>A0A8S9YKB3_9TREM</name>
<evidence type="ECO:0000256" key="2">
    <source>
        <dbReference type="ARBA" id="ARBA00022574"/>
    </source>
</evidence>
<dbReference type="Gene3D" id="2.130.10.10">
    <property type="entry name" value="YVTN repeat-like/Quinoprotein amine dehydrogenase"/>
    <property type="match status" value="1"/>
</dbReference>
<dbReference type="InterPro" id="IPR001680">
    <property type="entry name" value="WD40_rpt"/>
</dbReference>
<comment type="subcellular location">
    <subcellularLocation>
        <location evidence="1">Nucleus</location>
    </subcellularLocation>
</comment>